<evidence type="ECO:0000256" key="4">
    <source>
        <dbReference type="ARBA" id="ARBA00022989"/>
    </source>
</evidence>
<evidence type="ECO:0000256" key="5">
    <source>
        <dbReference type="ARBA" id="ARBA00023136"/>
    </source>
</evidence>
<dbReference type="GO" id="GO:0005886">
    <property type="term" value="C:plasma membrane"/>
    <property type="evidence" value="ECO:0007669"/>
    <property type="project" value="TreeGrafter"/>
</dbReference>
<evidence type="ECO:0000259" key="8">
    <source>
        <dbReference type="PROSITE" id="PS50850"/>
    </source>
</evidence>
<accession>A0AAE1CEF8</accession>
<keyword evidence="4 7" id="KW-1133">Transmembrane helix</keyword>
<dbReference type="InterPro" id="IPR011701">
    <property type="entry name" value="MFS"/>
</dbReference>
<dbReference type="InterPro" id="IPR020846">
    <property type="entry name" value="MFS_dom"/>
</dbReference>
<evidence type="ECO:0000256" key="6">
    <source>
        <dbReference type="SAM" id="MobiDB-lite"/>
    </source>
</evidence>
<gene>
    <name evidence="9" type="ORF">B0T22DRAFT_463894</name>
</gene>
<feature type="region of interest" description="Disordered" evidence="6">
    <location>
        <begin position="1"/>
        <end position="33"/>
    </location>
</feature>
<feature type="domain" description="Major facilitator superfamily (MFS) profile" evidence="8">
    <location>
        <begin position="73"/>
        <end position="501"/>
    </location>
</feature>
<dbReference type="Pfam" id="PF07690">
    <property type="entry name" value="MFS_1"/>
    <property type="match status" value="1"/>
</dbReference>
<dbReference type="Proteomes" id="UP001270362">
    <property type="component" value="Unassembled WGS sequence"/>
</dbReference>
<evidence type="ECO:0000256" key="7">
    <source>
        <dbReference type="SAM" id="Phobius"/>
    </source>
</evidence>
<feature type="transmembrane region" description="Helical" evidence="7">
    <location>
        <begin position="406"/>
        <end position="429"/>
    </location>
</feature>
<feature type="transmembrane region" description="Helical" evidence="7">
    <location>
        <begin position="139"/>
        <end position="163"/>
    </location>
</feature>
<sequence>MSESEKIPAAEGSDAKPDPAEASAAASDTEVDTSLPKFERIPISQRRGLFSSLELIPEVTDPYQYSTGKKWLMTAIVALAGTTSSTGSSIFYPALEGVSVDLGTTPTITNLSLAFYMLAMAVTPLWWSMYSERIGRRTIYLVSFFFFIVFSAIGAVSVNIAMLVVFRTFMGGAAASVQAVGAGTVADVWEPKQRGLAMGVFFLGPLCGPGIAPIIGGALTQGFGWRSTQWYLCIFGGVLLLMILFFLPETLKQKPAMSESEKDAPKTKMTVGRFLRAAVEPLAVLGLLRHPAIFVAIYAGALSFGVTFVAYVSLQATFLKAPYNFTTIELGLLYLAPTIGYAISSVLGGKWLDYIMVREAKKANRYDEDGKLKFLPEDRMKENMWLSAALYPCMFIWYGWSADKGLHWAISAVALLLYGLFGMILYGAVTTVLTEFTPKKSSSGIALNNFVRNILSTIAAVATQPMIDALGTGWMATMVGLFALVTILTTLAALKIYGPRWRVTMDKKLNG</sequence>
<dbReference type="GO" id="GO:0015203">
    <property type="term" value="F:polyamine transmembrane transporter activity"/>
    <property type="evidence" value="ECO:0007669"/>
    <property type="project" value="TreeGrafter"/>
</dbReference>
<comment type="caution">
    <text evidence="9">The sequence shown here is derived from an EMBL/GenBank/DDBJ whole genome shotgun (WGS) entry which is preliminary data.</text>
</comment>
<dbReference type="EMBL" id="JAULSO010000002">
    <property type="protein sequence ID" value="KAK3690572.1"/>
    <property type="molecule type" value="Genomic_DNA"/>
</dbReference>
<dbReference type="PANTHER" id="PTHR23502">
    <property type="entry name" value="MAJOR FACILITATOR SUPERFAMILY"/>
    <property type="match status" value="1"/>
</dbReference>
<dbReference type="CDD" id="cd17323">
    <property type="entry name" value="MFS_Tpo1_MDR_like"/>
    <property type="match status" value="1"/>
</dbReference>
<dbReference type="PANTHER" id="PTHR23502:SF5">
    <property type="entry name" value="QUINIDINE RESISTANCE PROTEIN 3"/>
    <property type="match status" value="1"/>
</dbReference>
<keyword evidence="3 7" id="KW-0812">Transmembrane</keyword>
<dbReference type="Gene3D" id="1.20.1250.20">
    <property type="entry name" value="MFS general substrate transporter like domains"/>
    <property type="match status" value="1"/>
</dbReference>
<feature type="transmembrane region" description="Helical" evidence="7">
    <location>
        <begin position="228"/>
        <end position="247"/>
    </location>
</feature>
<dbReference type="GO" id="GO:0010509">
    <property type="term" value="P:intracellular polyamine homeostasis"/>
    <property type="evidence" value="ECO:0007669"/>
    <property type="project" value="TreeGrafter"/>
</dbReference>
<organism evidence="9 10">
    <name type="scientific">Podospora appendiculata</name>
    <dbReference type="NCBI Taxonomy" id="314037"/>
    <lineage>
        <taxon>Eukaryota</taxon>
        <taxon>Fungi</taxon>
        <taxon>Dikarya</taxon>
        <taxon>Ascomycota</taxon>
        <taxon>Pezizomycotina</taxon>
        <taxon>Sordariomycetes</taxon>
        <taxon>Sordariomycetidae</taxon>
        <taxon>Sordariales</taxon>
        <taxon>Podosporaceae</taxon>
        <taxon>Podospora</taxon>
    </lineage>
</organism>
<dbReference type="SUPFAM" id="SSF103473">
    <property type="entry name" value="MFS general substrate transporter"/>
    <property type="match status" value="1"/>
</dbReference>
<feature type="transmembrane region" description="Helical" evidence="7">
    <location>
        <begin position="107"/>
        <end position="127"/>
    </location>
</feature>
<evidence type="ECO:0000256" key="2">
    <source>
        <dbReference type="ARBA" id="ARBA00022448"/>
    </source>
</evidence>
<dbReference type="PROSITE" id="PS50850">
    <property type="entry name" value="MFS"/>
    <property type="match status" value="1"/>
</dbReference>
<keyword evidence="2" id="KW-0813">Transport</keyword>
<feature type="compositionally biased region" description="Low complexity" evidence="6">
    <location>
        <begin position="20"/>
        <end position="33"/>
    </location>
</feature>
<feature type="transmembrane region" description="Helical" evidence="7">
    <location>
        <begin position="473"/>
        <end position="498"/>
    </location>
</feature>
<feature type="transmembrane region" description="Helical" evidence="7">
    <location>
        <begin position="332"/>
        <end position="352"/>
    </location>
</feature>
<evidence type="ECO:0000313" key="9">
    <source>
        <dbReference type="EMBL" id="KAK3690572.1"/>
    </source>
</evidence>
<proteinExistence type="predicted"/>
<feature type="transmembrane region" description="Helical" evidence="7">
    <location>
        <begin position="383"/>
        <end position="400"/>
    </location>
</feature>
<reference evidence="9" key="1">
    <citation type="journal article" date="2023" name="Mol. Phylogenet. Evol.">
        <title>Genome-scale phylogeny and comparative genomics of the fungal order Sordariales.</title>
        <authorList>
            <person name="Hensen N."/>
            <person name="Bonometti L."/>
            <person name="Westerberg I."/>
            <person name="Brannstrom I.O."/>
            <person name="Guillou S."/>
            <person name="Cros-Aarteil S."/>
            <person name="Calhoun S."/>
            <person name="Haridas S."/>
            <person name="Kuo A."/>
            <person name="Mondo S."/>
            <person name="Pangilinan J."/>
            <person name="Riley R."/>
            <person name="LaButti K."/>
            <person name="Andreopoulos B."/>
            <person name="Lipzen A."/>
            <person name="Chen C."/>
            <person name="Yan M."/>
            <person name="Daum C."/>
            <person name="Ng V."/>
            <person name="Clum A."/>
            <person name="Steindorff A."/>
            <person name="Ohm R.A."/>
            <person name="Martin F."/>
            <person name="Silar P."/>
            <person name="Natvig D.O."/>
            <person name="Lalanne C."/>
            <person name="Gautier V."/>
            <person name="Ament-Velasquez S.L."/>
            <person name="Kruys A."/>
            <person name="Hutchinson M.I."/>
            <person name="Powell A.J."/>
            <person name="Barry K."/>
            <person name="Miller A.N."/>
            <person name="Grigoriev I.V."/>
            <person name="Debuchy R."/>
            <person name="Gladieux P."/>
            <person name="Hiltunen Thoren M."/>
            <person name="Johannesson H."/>
        </authorList>
    </citation>
    <scope>NUCLEOTIDE SEQUENCE</scope>
    <source>
        <strain evidence="9">CBS 314.62</strain>
    </source>
</reference>
<evidence type="ECO:0000313" key="10">
    <source>
        <dbReference type="Proteomes" id="UP001270362"/>
    </source>
</evidence>
<feature type="transmembrane region" description="Helical" evidence="7">
    <location>
        <begin position="292"/>
        <end position="312"/>
    </location>
</feature>
<dbReference type="FunFam" id="1.20.1250.20:FF:000172">
    <property type="entry name" value="MFS multidrug resistance transporter"/>
    <property type="match status" value="1"/>
</dbReference>
<feature type="compositionally biased region" description="Basic and acidic residues" evidence="6">
    <location>
        <begin position="1"/>
        <end position="19"/>
    </location>
</feature>
<comment type="subcellular location">
    <subcellularLocation>
        <location evidence="1">Membrane</location>
        <topology evidence="1">Multi-pass membrane protein</topology>
    </subcellularLocation>
</comment>
<keyword evidence="10" id="KW-1185">Reference proteome</keyword>
<name>A0AAE1CEF8_9PEZI</name>
<evidence type="ECO:0000256" key="1">
    <source>
        <dbReference type="ARBA" id="ARBA00004141"/>
    </source>
</evidence>
<evidence type="ECO:0000256" key="3">
    <source>
        <dbReference type="ARBA" id="ARBA00022692"/>
    </source>
</evidence>
<feature type="transmembrane region" description="Helical" evidence="7">
    <location>
        <begin position="71"/>
        <end position="95"/>
    </location>
</feature>
<dbReference type="AlphaFoldDB" id="A0AAE1CEF8"/>
<reference evidence="9" key="2">
    <citation type="submission" date="2023-06" db="EMBL/GenBank/DDBJ databases">
        <authorList>
            <consortium name="Lawrence Berkeley National Laboratory"/>
            <person name="Haridas S."/>
            <person name="Hensen N."/>
            <person name="Bonometti L."/>
            <person name="Westerberg I."/>
            <person name="Brannstrom I.O."/>
            <person name="Guillou S."/>
            <person name="Cros-Aarteil S."/>
            <person name="Calhoun S."/>
            <person name="Kuo A."/>
            <person name="Mondo S."/>
            <person name="Pangilinan J."/>
            <person name="Riley R."/>
            <person name="Labutti K."/>
            <person name="Andreopoulos B."/>
            <person name="Lipzen A."/>
            <person name="Chen C."/>
            <person name="Yanf M."/>
            <person name="Daum C."/>
            <person name="Ng V."/>
            <person name="Clum A."/>
            <person name="Steindorff A."/>
            <person name="Ohm R."/>
            <person name="Martin F."/>
            <person name="Silar P."/>
            <person name="Natvig D."/>
            <person name="Lalanne C."/>
            <person name="Gautier V."/>
            <person name="Ament-Velasquez S.L."/>
            <person name="Kruys A."/>
            <person name="Hutchinson M.I."/>
            <person name="Powell A.J."/>
            <person name="Barry K."/>
            <person name="Miller A.N."/>
            <person name="Grigoriev I.V."/>
            <person name="Debuchy R."/>
            <person name="Gladieux P."/>
            <person name="Thoren M.H."/>
            <person name="Johannesson H."/>
        </authorList>
    </citation>
    <scope>NUCLEOTIDE SEQUENCE</scope>
    <source>
        <strain evidence="9">CBS 314.62</strain>
    </source>
</reference>
<dbReference type="InterPro" id="IPR036259">
    <property type="entry name" value="MFS_trans_sf"/>
</dbReference>
<keyword evidence="5 7" id="KW-0472">Membrane</keyword>
<feature type="transmembrane region" description="Helical" evidence="7">
    <location>
        <begin position="196"/>
        <end position="216"/>
    </location>
</feature>
<protein>
    <submittedName>
        <fullName evidence="9">Major facilitator superfamily transporter</fullName>
    </submittedName>
</protein>